<evidence type="ECO:0000256" key="5">
    <source>
        <dbReference type="SAM" id="SignalP"/>
    </source>
</evidence>
<evidence type="ECO:0000256" key="2">
    <source>
        <dbReference type="ARBA" id="ARBA00005695"/>
    </source>
</evidence>
<protein>
    <submittedName>
        <fullName evidence="7">Peptide ABC transporter substrate-binding protein</fullName>
    </submittedName>
</protein>
<reference evidence="7 8" key="1">
    <citation type="submission" date="2019-06" db="EMBL/GenBank/DDBJ databases">
        <authorList>
            <person name="Li F."/>
        </authorList>
    </citation>
    <scope>NUCLEOTIDE SEQUENCE [LARGE SCALE GENOMIC DNA]</scope>
    <source>
        <strain evidence="7 8">10F1D-1</strain>
    </source>
</reference>
<dbReference type="InterPro" id="IPR030678">
    <property type="entry name" value="Peptide/Ni-bd"/>
</dbReference>
<feature type="domain" description="Solute-binding protein family 5" evidence="6">
    <location>
        <begin position="84"/>
        <end position="459"/>
    </location>
</feature>
<dbReference type="Gene3D" id="3.90.76.10">
    <property type="entry name" value="Dipeptide-binding Protein, Domain 1"/>
    <property type="match status" value="1"/>
</dbReference>
<dbReference type="InterPro" id="IPR039424">
    <property type="entry name" value="SBP_5"/>
</dbReference>
<dbReference type="RefSeq" id="WP_141163465.1">
    <property type="nucleotide sequence ID" value="NZ_VHQG01000002.1"/>
</dbReference>
<feature type="chain" id="PRO_5038677531" evidence="5">
    <location>
        <begin position="28"/>
        <end position="547"/>
    </location>
</feature>
<dbReference type="AlphaFoldDB" id="A0A506Y506"/>
<dbReference type="GO" id="GO:0015833">
    <property type="term" value="P:peptide transport"/>
    <property type="evidence" value="ECO:0007669"/>
    <property type="project" value="TreeGrafter"/>
</dbReference>
<keyword evidence="4 5" id="KW-0732">Signal</keyword>
<dbReference type="PIRSF" id="PIRSF002741">
    <property type="entry name" value="MppA"/>
    <property type="match status" value="1"/>
</dbReference>
<evidence type="ECO:0000259" key="6">
    <source>
        <dbReference type="Pfam" id="PF00496"/>
    </source>
</evidence>
<name>A0A506Y506_9MICO</name>
<keyword evidence="3" id="KW-0813">Transport</keyword>
<dbReference type="GO" id="GO:0042597">
    <property type="term" value="C:periplasmic space"/>
    <property type="evidence" value="ECO:0007669"/>
    <property type="project" value="UniProtKB-ARBA"/>
</dbReference>
<dbReference type="GO" id="GO:0030313">
    <property type="term" value="C:cell envelope"/>
    <property type="evidence" value="ECO:0007669"/>
    <property type="project" value="UniProtKB-SubCell"/>
</dbReference>
<keyword evidence="8" id="KW-1185">Reference proteome</keyword>
<evidence type="ECO:0000313" key="7">
    <source>
        <dbReference type="EMBL" id="TPW76108.1"/>
    </source>
</evidence>
<evidence type="ECO:0000256" key="1">
    <source>
        <dbReference type="ARBA" id="ARBA00004196"/>
    </source>
</evidence>
<dbReference type="GO" id="GO:0043190">
    <property type="term" value="C:ATP-binding cassette (ABC) transporter complex"/>
    <property type="evidence" value="ECO:0007669"/>
    <property type="project" value="InterPro"/>
</dbReference>
<dbReference type="SUPFAM" id="SSF53850">
    <property type="entry name" value="Periplasmic binding protein-like II"/>
    <property type="match status" value="1"/>
</dbReference>
<comment type="subcellular location">
    <subcellularLocation>
        <location evidence="1">Cell envelope</location>
    </subcellularLocation>
</comment>
<comment type="caution">
    <text evidence="7">The sequence shown here is derived from an EMBL/GenBank/DDBJ whole genome shotgun (WGS) entry which is preliminary data.</text>
</comment>
<dbReference type="Pfam" id="PF00496">
    <property type="entry name" value="SBP_bac_5"/>
    <property type="match status" value="1"/>
</dbReference>
<evidence type="ECO:0000313" key="8">
    <source>
        <dbReference type="Proteomes" id="UP000316252"/>
    </source>
</evidence>
<dbReference type="Gene3D" id="3.40.190.10">
    <property type="entry name" value="Periplasmic binding protein-like II"/>
    <property type="match status" value="1"/>
</dbReference>
<proteinExistence type="inferred from homology"/>
<dbReference type="OrthoDB" id="9801912at2"/>
<gene>
    <name evidence="7" type="ORF">FJ657_09835</name>
</gene>
<dbReference type="Proteomes" id="UP000316252">
    <property type="component" value="Unassembled WGS sequence"/>
</dbReference>
<feature type="signal peptide" evidence="5">
    <location>
        <begin position="1"/>
        <end position="27"/>
    </location>
</feature>
<dbReference type="InterPro" id="IPR000914">
    <property type="entry name" value="SBP_5_dom"/>
</dbReference>
<accession>A0A506Y506</accession>
<comment type="similarity">
    <text evidence="2">Belongs to the bacterial solute-binding protein 5 family.</text>
</comment>
<evidence type="ECO:0000256" key="4">
    <source>
        <dbReference type="ARBA" id="ARBA00022729"/>
    </source>
</evidence>
<dbReference type="GO" id="GO:1904680">
    <property type="term" value="F:peptide transmembrane transporter activity"/>
    <property type="evidence" value="ECO:0007669"/>
    <property type="project" value="TreeGrafter"/>
</dbReference>
<evidence type="ECO:0000256" key="3">
    <source>
        <dbReference type="ARBA" id="ARBA00022448"/>
    </source>
</evidence>
<sequence>MSSAFSSRRARILAAAAGTATLAVVLAGCAGGGGGSSDGDLLVVGTTDKLTTLDPAGSYDNGSYNVQTQVFPFLVNTAYGSPDVEPDISTSAEFTAPTEYTVKLKKGLKFANGNALTSSDVKFSFDRVIKINDPNGPSSLLANLDSISTPDDTTVVFKLKSADQTFPQVLSSPAGPIVDEDTFSATKVTPDADVVKGDGFAGQYRIEKFSLNKQISFLPNKDYDGLLGKPKNAGILLNYYAQSSNMKLEVQKGEIDAATRSLTPTDVADLRKDSKLKVWDGPGGESRYITFNFRTQPYGTETPEADPAKALAVRQAFAASVDREALAKDVYKDTYTPAYSAVPEGLTGASTPFKDLYGKDGKPDVTQAAKFLSDAGVQTPVQIDLQYNPDHYGESSADEYAAIKSQLEETKLFTVNLKSTEWVTYSKERVNSYPVFQMGWFPDFSDADNYLSVFFLPGKDADGNPVGGGFLQNGYENDAITKAIQGEQTEQDKAKRTALIEEAQKIEAQDISILPLLTGKQVVVTSKDIKGVTLDASFKFRFAPLEK</sequence>
<dbReference type="PANTHER" id="PTHR30290">
    <property type="entry name" value="PERIPLASMIC BINDING COMPONENT OF ABC TRANSPORTER"/>
    <property type="match status" value="1"/>
</dbReference>
<organism evidence="7 8">
    <name type="scientific">Schumannella soli</name>
    <dbReference type="NCBI Taxonomy" id="2590779"/>
    <lineage>
        <taxon>Bacteria</taxon>
        <taxon>Bacillati</taxon>
        <taxon>Actinomycetota</taxon>
        <taxon>Actinomycetes</taxon>
        <taxon>Micrococcales</taxon>
        <taxon>Microbacteriaceae</taxon>
        <taxon>Schumannella</taxon>
    </lineage>
</organism>
<dbReference type="EMBL" id="VHQG01000002">
    <property type="protein sequence ID" value="TPW76108.1"/>
    <property type="molecule type" value="Genomic_DNA"/>
</dbReference>
<dbReference type="Gene3D" id="3.10.105.10">
    <property type="entry name" value="Dipeptide-binding Protein, Domain 3"/>
    <property type="match status" value="1"/>
</dbReference>
<dbReference type="PANTHER" id="PTHR30290:SF10">
    <property type="entry name" value="PERIPLASMIC OLIGOPEPTIDE-BINDING PROTEIN-RELATED"/>
    <property type="match status" value="1"/>
</dbReference>